<dbReference type="OrthoDB" id="1044435at2759"/>
<reference evidence="6" key="2">
    <citation type="journal article" date="2009" name="Fungal Genet. Biol.">
        <title>The 2008 update of the Aspergillus nidulans genome annotation: a community effort.</title>
        <authorList>
            <person name="Wortman J.R."/>
            <person name="Gilsenan J.M."/>
            <person name="Joardar V."/>
            <person name="Deegan J."/>
            <person name="Clutterbuck J."/>
            <person name="Andersen M.R."/>
            <person name="Archer D."/>
            <person name="Bencina M."/>
            <person name="Braus G."/>
            <person name="Coutinho P."/>
            <person name="von Dohren H."/>
            <person name="Doonan J."/>
            <person name="Driessen A.J."/>
            <person name="Durek P."/>
            <person name="Espeso E."/>
            <person name="Fekete E."/>
            <person name="Flipphi M."/>
            <person name="Estrada C.G."/>
            <person name="Geysens S."/>
            <person name="Goldman G."/>
            <person name="de Groot P.W."/>
            <person name="Hansen K."/>
            <person name="Harris S.D."/>
            <person name="Heinekamp T."/>
            <person name="Helmstaedt K."/>
            <person name="Henrissat B."/>
            <person name="Hofmann G."/>
            <person name="Homan T."/>
            <person name="Horio T."/>
            <person name="Horiuchi H."/>
            <person name="James S."/>
            <person name="Jones M."/>
            <person name="Karaffa L."/>
            <person name="Karanyi Z."/>
            <person name="Kato M."/>
            <person name="Keller N."/>
            <person name="Kelly D.E."/>
            <person name="Kiel J.A."/>
            <person name="Kim J.M."/>
            <person name="van der Klei I.J."/>
            <person name="Klis F.M."/>
            <person name="Kovalchuk A."/>
            <person name="Krasevec N."/>
            <person name="Kubicek C.P."/>
            <person name="Liu B."/>
            <person name="Maccabe A."/>
            <person name="Meyer V."/>
            <person name="Mirabito P."/>
            <person name="Miskei M."/>
            <person name="Mos M."/>
            <person name="Mullins J."/>
            <person name="Nelson D.R."/>
            <person name="Nielsen J."/>
            <person name="Oakley B.R."/>
            <person name="Osmani S.A."/>
            <person name="Pakula T."/>
            <person name="Paszewski A."/>
            <person name="Paulsen I."/>
            <person name="Pilsyk S."/>
            <person name="Pocsi I."/>
            <person name="Punt P.J."/>
            <person name="Ram A.F."/>
            <person name="Ren Q."/>
            <person name="Robellet X."/>
            <person name="Robson G."/>
            <person name="Seiboth B."/>
            <person name="van Solingen P."/>
            <person name="Specht T."/>
            <person name="Sun J."/>
            <person name="Taheri-Talesh N."/>
            <person name="Takeshita N."/>
            <person name="Ussery D."/>
            <person name="vanKuyk P.A."/>
            <person name="Visser H."/>
            <person name="van de Vondervoort P.J."/>
            <person name="de Vries R.P."/>
            <person name="Walton J."/>
            <person name="Xiang X."/>
            <person name="Xiong Y."/>
            <person name="Zeng A.P."/>
            <person name="Brandt B.W."/>
            <person name="Cornell M.J."/>
            <person name="van den Hondel C.A."/>
            <person name="Visser J."/>
            <person name="Oliver S.G."/>
            <person name="Turner G."/>
        </authorList>
    </citation>
    <scope>GENOME REANNOTATION</scope>
    <source>
        <strain evidence="6">FGSC A4 / ATCC 38163 / CBS 112.46 / NRRL 194 / M139</strain>
    </source>
</reference>
<protein>
    <recommendedName>
        <fullName evidence="3">Putative gamma-glutamylcyclotransferase</fullName>
    </recommendedName>
</protein>
<keyword evidence="2" id="KW-0808">Transferase</keyword>
<reference evidence="6" key="1">
    <citation type="journal article" date="2005" name="Nature">
        <title>Sequencing of Aspergillus nidulans and comparative analysis with A. fumigatus and A. oryzae.</title>
        <authorList>
            <person name="Galagan J.E."/>
            <person name="Calvo S.E."/>
            <person name="Cuomo C."/>
            <person name="Ma L.J."/>
            <person name="Wortman J.R."/>
            <person name="Batzoglou S."/>
            <person name="Lee S.I."/>
            <person name="Basturkmen M."/>
            <person name="Spevak C.C."/>
            <person name="Clutterbuck J."/>
            <person name="Kapitonov V."/>
            <person name="Jurka J."/>
            <person name="Scazzocchio C."/>
            <person name="Farman M."/>
            <person name="Butler J."/>
            <person name="Purcell S."/>
            <person name="Harris S."/>
            <person name="Braus G.H."/>
            <person name="Draht O."/>
            <person name="Busch S."/>
            <person name="D'Enfert C."/>
            <person name="Bouchier C."/>
            <person name="Goldman G.H."/>
            <person name="Bell-Pedersen D."/>
            <person name="Griffiths-Jones S."/>
            <person name="Doonan J.H."/>
            <person name="Yu J."/>
            <person name="Vienken K."/>
            <person name="Pain A."/>
            <person name="Freitag M."/>
            <person name="Selker E.U."/>
            <person name="Archer D.B."/>
            <person name="Penalva M.A."/>
            <person name="Oakley B.R."/>
            <person name="Momany M."/>
            <person name="Tanaka T."/>
            <person name="Kumagai T."/>
            <person name="Asai K."/>
            <person name="Machida M."/>
            <person name="Nierman W.C."/>
            <person name="Denning D.W."/>
            <person name="Caddick M."/>
            <person name="Hynes M."/>
            <person name="Paoletti M."/>
            <person name="Fischer R."/>
            <person name="Miller B."/>
            <person name="Dyer P."/>
            <person name="Sachs M.S."/>
            <person name="Osmani S.A."/>
            <person name="Birren B.W."/>
        </authorList>
    </citation>
    <scope>NUCLEOTIDE SEQUENCE [LARGE SCALE GENOMIC DNA]</scope>
    <source>
        <strain evidence="6">FGSC A4 / ATCC 38163 / CBS 112.46 / NRRL 194 / M139</strain>
    </source>
</reference>
<evidence type="ECO:0000256" key="3">
    <source>
        <dbReference type="ARBA" id="ARBA00030602"/>
    </source>
</evidence>
<proteinExistence type="inferred from homology"/>
<dbReference type="VEuPathDB" id="FungiDB:AN7255"/>
<accession>Q5AWS5</accession>
<dbReference type="InterPro" id="IPR009288">
    <property type="entry name" value="AIG2-like_dom"/>
</dbReference>
<evidence type="ECO:0000313" key="6">
    <source>
        <dbReference type="Proteomes" id="UP000000560"/>
    </source>
</evidence>
<dbReference type="InParanoid" id="Q5AWS5"/>
<evidence type="ECO:0000259" key="4">
    <source>
        <dbReference type="Pfam" id="PF06094"/>
    </source>
</evidence>
<dbReference type="CDD" id="cd06661">
    <property type="entry name" value="GGCT_like"/>
    <property type="match status" value="1"/>
</dbReference>
<dbReference type="AlphaFoldDB" id="Q5AWS5"/>
<dbReference type="Pfam" id="PF06094">
    <property type="entry name" value="GGACT"/>
    <property type="match status" value="1"/>
</dbReference>
<name>Q5AWS5_EMENI</name>
<dbReference type="GeneID" id="2869920"/>
<dbReference type="RefSeq" id="XP_680524.1">
    <property type="nucleotide sequence ID" value="XM_675432.1"/>
</dbReference>
<evidence type="ECO:0000313" key="5">
    <source>
        <dbReference type="EMBL" id="CBF78758.1"/>
    </source>
</evidence>
<dbReference type="HOGENOM" id="CLU_093951_0_0_1"/>
<sequence>MLGLCFTLAESCKSSESHLRCRFAARSNPSVAANMRCKDSYPEDFQTAIKRSPLKEGELQELCAKSSYPPVFVYGHLMLPTALKYIVDIPQTTTVDMVYATLPGYTLHHFAENGKPGLPTIKPSSSSSDVVEGMLVFGLTREQRSDVQEVECVRPGHSIFIDTQVQVSLIDKIHGYEVKSQKSVDAGTFVWSWTSENTELQPMETSFWPIDDFLSGQLYANMVREQNKVPFSYN</sequence>
<dbReference type="PANTHER" id="PTHR31544:SF2">
    <property type="entry name" value="AIG2-LIKE PROTEIN D"/>
    <property type="match status" value="1"/>
</dbReference>
<dbReference type="Proteomes" id="UP000000560">
    <property type="component" value="Chromosome IV"/>
</dbReference>
<dbReference type="SUPFAM" id="SSF110857">
    <property type="entry name" value="Gamma-glutamyl cyclotransferase-like"/>
    <property type="match status" value="1"/>
</dbReference>
<accession>C8VCV5</accession>
<dbReference type="InterPro" id="IPR036568">
    <property type="entry name" value="GGCT-like_sf"/>
</dbReference>
<keyword evidence="6" id="KW-1185">Reference proteome</keyword>
<dbReference type="GO" id="GO:0016740">
    <property type="term" value="F:transferase activity"/>
    <property type="evidence" value="ECO:0007669"/>
    <property type="project" value="UniProtKB-KW"/>
</dbReference>
<dbReference type="InterPro" id="IPR013024">
    <property type="entry name" value="GGCT-like"/>
</dbReference>
<organism evidence="5 6">
    <name type="scientific">Emericella nidulans (strain FGSC A4 / ATCC 38163 / CBS 112.46 / NRRL 194 / M139)</name>
    <name type="common">Aspergillus nidulans</name>
    <dbReference type="NCBI Taxonomy" id="227321"/>
    <lineage>
        <taxon>Eukaryota</taxon>
        <taxon>Fungi</taxon>
        <taxon>Dikarya</taxon>
        <taxon>Ascomycota</taxon>
        <taxon>Pezizomycotina</taxon>
        <taxon>Eurotiomycetes</taxon>
        <taxon>Eurotiomycetidae</taxon>
        <taxon>Eurotiales</taxon>
        <taxon>Aspergillaceae</taxon>
        <taxon>Aspergillus</taxon>
        <taxon>Aspergillus subgen. Nidulantes</taxon>
    </lineage>
</organism>
<dbReference type="EMBL" id="BN001304">
    <property type="protein sequence ID" value="CBF78758.1"/>
    <property type="molecule type" value="Genomic_DNA"/>
</dbReference>
<gene>
    <name evidence="5" type="ORF">ANIA_07255</name>
</gene>
<dbReference type="PANTHER" id="PTHR31544">
    <property type="entry name" value="AIG2-LIKE PROTEIN D"/>
    <property type="match status" value="1"/>
</dbReference>
<comment type="similarity">
    <text evidence="1">Belongs to the gamma-glutamylcyclotransferase family.</text>
</comment>
<evidence type="ECO:0000256" key="2">
    <source>
        <dbReference type="ARBA" id="ARBA00022679"/>
    </source>
</evidence>
<feature type="domain" description="Gamma-glutamylcyclotransferase AIG2-like" evidence="4">
    <location>
        <begin position="71"/>
        <end position="196"/>
    </location>
</feature>
<dbReference type="OMA" id="ANMTQAS"/>
<dbReference type="eggNOG" id="ENOG502RG5D">
    <property type="taxonomic scope" value="Eukaryota"/>
</dbReference>
<dbReference type="Gene3D" id="3.10.490.10">
    <property type="entry name" value="Gamma-glutamyl cyclotransferase-like"/>
    <property type="match status" value="1"/>
</dbReference>
<dbReference type="KEGG" id="ani:ANIA_07255"/>
<dbReference type="InterPro" id="IPR045038">
    <property type="entry name" value="AIG2-like"/>
</dbReference>
<evidence type="ECO:0000256" key="1">
    <source>
        <dbReference type="ARBA" id="ARBA00008861"/>
    </source>
</evidence>